<comment type="caution">
    <text evidence="2">The sequence shown here is derived from an EMBL/GenBank/DDBJ whole genome shotgun (WGS) entry which is preliminary data.</text>
</comment>
<sequence>MALTEEKSSHDSSPSNPEMDKLSKEEIEKIRSLLTSIDKLVASCSLAHSGKYLIAQTLSASQNCNHKTWIIDSDAIDHMINSSQHFTLYITCPRNNKIKVANGTLASAKAQFPHFMEPVIRRTIKYAKE</sequence>
<evidence type="ECO:0000256" key="1">
    <source>
        <dbReference type="SAM" id="MobiDB-lite"/>
    </source>
</evidence>
<evidence type="ECO:0000313" key="2">
    <source>
        <dbReference type="EMBL" id="RVW22628.1"/>
    </source>
</evidence>
<reference evidence="2 3" key="1">
    <citation type="journal article" date="2018" name="PLoS Genet.">
        <title>Population sequencing reveals clonal diversity and ancestral inbreeding in the grapevine cultivar Chardonnay.</title>
        <authorList>
            <person name="Roach M.J."/>
            <person name="Johnson D.L."/>
            <person name="Bohlmann J."/>
            <person name="van Vuuren H.J."/>
            <person name="Jones S.J."/>
            <person name="Pretorius I.S."/>
            <person name="Schmidt S.A."/>
            <person name="Borneman A.R."/>
        </authorList>
    </citation>
    <scope>NUCLEOTIDE SEQUENCE [LARGE SCALE GENOMIC DNA]</scope>
    <source>
        <strain evidence="3">cv. Chardonnay</strain>
        <tissue evidence="2">Leaf</tissue>
    </source>
</reference>
<dbReference type="EMBL" id="QGNW01002225">
    <property type="protein sequence ID" value="RVW22628.1"/>
    <property type="molecule type" value="Genomic_DNA"/>
</dbReference>
<evidence type="ECO:0000313" key="3">
    <source>
        <dbReference type="Proteomes" id="UP000288805"/>
    </source>
</evidence>
<gene>
    <name evidence="2" type="ORF">CK203_102057</name>
</gene>
<name>A0A438CHD3_VITVI</name>
<feature type="region of interest" description="Disordered" evidence="1">
    <location>
        <begin position="1"/>
        <end position="23"/>
    </location>
</feature>
<dbReference type="AlphaFoldDB" id="A0A438CHD3"/>
<feature type="compositionally biased region" description="Basic and acidic residues" evidence="1">
    <location>
        <begin position="1"/>
        <end position="10"/>
    </location>
</feature>
<protein>
    <submittedName>
        <fullName evidence="2">Uncharacterized protein</fullName>
    </submittedName>
</protein>
<dbReference type="Proteomes" id="UP000288805">
    <property type="component" value="Unassembled WGS sequence"/>
</dbReference>
<proteinExistence type="predicted"/>
<accession>A0A438CHD3</accession>
<organism evidence="2 3">
    <name type="scientific">Vitis vinifera</name>
    <name type="common">Grape</name>
    <dbReference type="NCBI Taxonomy" id="29760"/>
    <lineage>
        <taxon>Eukaryota</taxon>
        <taxon>Viridiplantae</taxon>
        <taxon>Streptophyta</taxon>
        <taxon>Embryophyta</taxon>
        <taxon>Tracheophyta</taxon>
        <taxon>Spermatophyta</taxon>
        <taxon>Magnoliopsida</taxon>
        <taxon>eudicotyledons</taxon>
        <taxon>Gunneridae</taxon>
        <taxon>Pentapetalae</taxon>
        <taxon>rosids</taxon>
        <taxon>Vitales</taxon>
        <taxon>Vitaceae</taxon>
        <taxon>Viteae</taxon>
        <taxon>Vitis</taxon>
    </lineage>
</organism>